<sequence length="119" mass="12926">MPSTTSGLLLCLLGLVLLRQDIRSLWRRMRWRRARATVLYQPTSAGPAWRFDFVLPDGAPVSVPTNSLRDVARRDGPGPVTILYDPRAPSRDVEIVGRPGLGALVGLGLVGLGLATLVR</sequence>
<dbReference type="Proteomes" id="UP000548582">
    <property type="component" value="Unassembled WGS sequence"/>
</dbReference>
<evidence type="ECO:0000256" key="1">
    <source>
        <dbReference type="SAM" id="Phobius"/>
    </source>
</evidence>
<organism evidence="2 3">
    <name type="scientific">Neoroseomonas marina</name>
    <dbReference type="NCBI Taxonomy" id="1232220"/>
    <lineage>
        <taxon>Bacteria</taxon>
        <taxon>Pseudomonadati</taxon>
        <taxon>Pseudomonadota</taxon>
        <taxon>Alphaproteobacteria</taxon>
        <taxon>Acetobacterales</taxon>
        <taxon>Acetobacteraceae</taxon>
        <taxon>Neoroseomonas</taxon>
    </lineage>
</organism>
<dbReference type="EMBL" id="JABBKX010000006">
    <property type="protein sequence ID" value="NMJ43120.1"/>
    <property type="molecule type" value="Genomic_DNA"/>
</dbReference>
<protein>
    <recommendedName>
        <fullName evidence="4">DUF3592 domain-containing protein</fullName>
    </recommendedName>
</protein>
<feature type="transmembrane region" description="Helical" evidence="1">
    <location>
        <begin position="100"/>
        <end position="118"/>
    </location>
</feature>
<gene>
    <name evidence="2" type="ORF">GWK16_17865</name>
</gene>
<evidence type="ECO:0000313" key="2">
    <source>
        <dbReference type="EMBL" id="NMJ43120.1"/>
    </source>
</evidence>
<evidence type="ECO:0000313" key="3">
    <source>
        <dbReference type="Proteomes" id="UP000548582"/>
    </source>
</evidence>
<accession>A0A848EI73</accession>
<keyword evidence="3" id="KW-1185">Reference proteome</keyword>
<reference evidence="2 3" key="1">
    <citation type="submission" date="2020-03" db="EMBL/GenBank/DDBJ databases">
        <authorList>
            <person name="Sun Q."/>
        </authorList>
    </citation>
    <scope>NUCLEOTIDE SEQUENCE [LARGE SCALE GENOMIC DNA]</scope>
    <source>
        <strain evidence="2 3">JC162</strain>
    </source>
</reference>
<name>A0A848EI73_9PROT</name>
<keyword evidence="1" id="KW-0812">Transmembrane</keyword>
<dbReference type="AlphaFoldDB" id="A0A848EI73"/>
<proteinExistence type="predicted"/>
<comment type="caution">
    <text evidence="2">The sequence shown here is derived from an EMBL/GenBank/DDBJ whole genome shotgun (WGS) entry which is preliminary data.</text>
</comment>
<dbReference type="RefSeq" id="WP_170055331.1">
    <property type="nucleotide sequence ID" value="NZ_JABBKX010000006.1"/>
</dbReference>
<evidence type="ECO:0008006" key="4">
    <source>
        <dbReference type="Google" id="ProtNLM"/>
    </source>
</evidence>
<keyword evidence="1" id="KW-0472">Membrane</keyword>
<keyword evidence="1" id="KW-1133">Transmembrane helix</keyword>